<dbReference type="RefSeq" id="WP_013071041.1">
    <property type="nucleotide sequence ID" value="NZ_CAJXAW010000012.1"/>
</dbReference>
<dbReference type="InterPro" id="IPR008928">
    <property type="entry name" value="6-hairpin_glycosidase_sf"/>
</dbReference>
<sequence>MKSSFYFTKNISEKSESKYCLAIMKMKISLLILLLLNSFFLLGQDLKFDQYWDISSSKSIVWNVHKTDSYPHGDNIEMSGKKVSAIIYYDVNKDKELSIKREIIYPQLRTFEEDWKKYRAYHKQTYAQEIEPTISMDGTNVVFKKIDSVKIDGKITFYHAPVQGIILKRTLFPSMNQRVFVENWELINNSDQEKELKIDKTDTLHQLRGYKGIYTSHVYSDSEKEISLLPQSAYNFTLYFSAAIDDEPVNGFNYKEIEAERNNFLDKIKENLVLETSNPVIDQLFYFSKIRASESIFESEMGLVHSPGGGNYYIGIWANDQAEYSGPFFPFLGYDTGIEAAKNTYLMFLKNIPQDSSPICYSFEIDGELPSCGKDRGDAAMIAYGASQFLLRNTDKNFAKKIWPLIEWSLNYCNNHRNEEGVVLSDTDEMEGRISTGEANLSTNSLYYGGLINASYLAKELGLHKLSKQYLKRSIEMANVIEKYFGYNIAGLNTYRYFKGNTHLRHWICLPLVMGIDKRAEATANALLEKLWTSNGVLVELNPASTEPNIFWDRGTLYALRGTFKAGFFEKSLNKLIDYSGKRLLGEHVPYPIEAFPENNMKHLSAESALYCRLIIEGMLSFEQTEFNSFSIAPQLSNEMSKINLKNLYIGDKAISIHLQLIDDMIETKIYLNGAELINKQIKAGEKVNVKI</sequence>
<dbReference type="GO" id="GO:0016798">
    <property type="term" value="F:hydrolase activity, acting on glycosyl bonds"/>
    <property type="evidence" value="ECO:0007669"/>
    <property type="project" value="UniProtKB-KW"/>
</dbReference>
<dbReference type="InterPro" id="IPR012341">
    <property type="entry name" value="6hp_glycosidase-like_sf"/>
</dbReference>
<accession>A0A3D5IX90</accession>
<keyword evidence="1" id="KW-0326">Glycosidase</keyword>
<organism evidence="1 2">
    <name type="scientific">Zunongwangia profunda</name>
    <dbReference type="NCBI Taxonomy" id="398743"/>
    <lineage>
        <taxon>Bacteria</taxon>
        <taxon>Pseudomonadati</taxon>
        <taxon>Bacteroidota</taxon>
        <taxon>Flavobacteriia</taxon>
        <taxon>Flavobacteriales</taxon>
        <taxon>Flavobacteriaceae</taxon>
        <taxon>Zunongwangia</taxon>
    </lineage>
</organism>
<protein>
    <submittedName>
        <fullName evidence="1">Six-hairpin glycosidase-like protein</fullName>
    </submittedName>
</protein>
<proteinExistence type="predicted"/>
<reference evidence="1 2" key="1">
    <citation type="journal article" date="2018" name="Nat. Biotechnol.">
        <title>A standardized bacterial taxonomy based on genome phylogeny substantially revises the tree of life.</title>
        <authorList>
            <person name="Parks D.H."/>
            <person name="Chuvochina M."/>
            <person name="Waite D.W."/>
            <person name="Rinke C."/>
            <person name="Skarshewski A."/>
            <person name="Chaumeil P.A."/>
            <person name="Hugenholtz P."/>
        </authorList>
    </citation>
    <scope>NUCLEOTIDE SEQUENCE [LARGE SCALE GENOMIC DNA]</scope>
    <source>
        <strain evidence="1">UBA9359</strain>
    </source>
</reference>
<dbReference type="OMA" id="IWANDQA"/>
<dbReference type="AlphaFoldDB" id="A0A3D5IX90"/>
<gene>
    <name evidence="1" type="ORF">DGQ38_03005</name>
</gene>
<keyword evidence="1" id="KW-0378">Hydrolase</keyword>
<dbReference type="Gene3D" id="1.50.10.10">
    <property type="match status" value="1"/>
</dbReference>
<name>A0A3D5IX90_9FLAO</name>
<comment type="caution">
    <text evidence="1">The sequence shown here is derived from an EMBL/GenBank/DDBJ whole genome shotgun (WGS) entry which is preliminary data.</text>
</comment>
<dbReference type="EMBL" id="DPMF01000067">
    <property type="protein sequence ID" value="HCV79998.1"/>
    <property type="molecule type" value="Genomic_DNA"/>
</dbReference>
<dbReference type="GO" id="GO:0005975">
    <property type="term" value="P:carbohydrate metabolic process"/>
    <property type="evidence" value="ECO:0007669"/>
    <property type="project" value="InterPro"/>
</dbReference>
<dbReference type="SUPFAM" id="SSF48208">
    <property type="entry name" value="Six-hairpin glycosidases"/>
    <property type="match status" value="1"/>
</dbReference>
<evidence type="ECO:0000313" key="1">
    <source>
        <dbReference type="EMBL" id="HCV79998.1"/>
    </source>
</evidence>
<evidence type="ECO:0000313" key="2">
    <source>
        <dbReference type="Proteomes" id="UP000264330"/>
    </source>
</evidence>
<dbReference type="Proteomes" id="UP000264330">
    <property type="component" value="Unassembled WGS sequence"/>
</dbReference>